<protein>
    <submittedName>
        <fullName evidence="4">DEAD/DEAH box helicase</fullName>
        <ecNumber evidence="4">3.6.4.-</ecNumber>
    </submittedName>
</protein>
<dbReference type="CDD" id="cd18012">
    <property type="entry name" value="DEXQc_arch_SWI2_SNF2"/>
    <property type="match status" value="1"/>
</dbReference>
<keyword evidence="4" id="KW-0547">Nucleotide-binding</keyword>
<dbReference type="GO" id="GO:0016787">
    <property type="term" value="F:hydrolase activity"/>
    <property type="evidence" value="ECO:0007669"/>
    <property type="project" value="UniProtKB-KW"/>
</dbReference>
<dbReference type="InterPro" id="IPR014001">
    <property type="entry name" value="Helicase_ATP-bd"/>
</dbReference>
<dbReference type="PANTHER" id="PTHR45629">
    <property type="entry name" value="SNF2/RAD54 FAMILY MEMBER"/>
    <property type="match status" value="1"/>
</dbReference>
<dbReference type="InterPro" id="IPR038718">
    <property type="entry name" value="SNF2-like_sf"/>
</dbReference>
<dbReference type="SUPFAM" id="SSF52540">
    <property type="entry name" value="P-loop containing nucleoside triphosphate hydrolases"/>
    <property type="match status" value="2"/>
</dbReference>
<name>A0ABV2SZT7_9BACT</name>
<dbReference type="SMART" id="SM00490">
    <property type="entry name" value="HELICc"/>
    <property type="match status" value="1"/>
</dbReference>
<evidence type="ECO:0000313" key="5">
    <source>
        <dbReference type="Proteomes" id="UP001549749"/>
    </source>
</evidence>
<keyword evidence="1 4" id="KW-0378">Hydrolase</keyword>
<keyword evidence="4" id="KW-0067">ATP-binding</keyword>
<organism evidence="4 5">
    <name type="scientific">Chitinophaga defluvii</name>
    <dbReference type="NCBI Taxonomy" id="3163343"/>
    <lineage>
        <taxon>Bacteria</taxon>
        <taxon>Pseudomonadati</taxon>
        <taxon>Bacteroidota</taxon>
        <taxon>Chitinophagia</taxon>
        <taxon>Chitinophagales</taxon>
        <taxon>Chitinophagaceae</taxon>
        <taxon>Chitinophaga</taxon>
    </lineage>
</organism>
<dbReference type="InterPro" id="IPR050496">
    <property type="entry name" value="SNF2_RAD54_helicase_repair"/>
</dbReference>
<dbReference type="PANTHER" id="PTHR45629:SF7">
    <property type="entry name" value="DNA EXCISION REPAIR PROTEIN ERCC-6-RELATED"/>
    <property type="match status" value="1"/>
</dbReference>
<dbReference type="RefSeq" id="WP_354658946.1">
    <property type="nucleotide sequence ID" value="NZ_JBEXAC010000001.1"/>
</dbReference>
<keyword evidence="4" id="KW-0347">Helicase</keyword>
<dbReference type="EC" id="3.6.4.-" evidence="4"/>
<sequence>MYNEAFYLKQYETQDEPARLVMDILSIYVSPLDRSTLYNTVIAFRDLTPKMISEIMQHLAGARLVSVNVVGNYVLAPELVFILFPLNVKREEYLPVLDQSRSRRGSIYSNSNRLLEIQHLLTTFFTGNRDLLLQPIQKMELELEEYEPFLFYLLYYPVYAPLLRLFSEQSMLKLYQGAVRYNLLKMPPIAILEQFQAIASGYINGQELQVAELPVLKEAFQQIPVQAGTDMPDSFYARAVVFLYDGATDQALTAFEQGIKVQRRTDKKNSIPVSPVFAFYYALTLTLLPEEKGNVLIAKIVAAYERKLFPQITPAISLLHLHNGRKEKAENLLQVILDANQKHAEHNLLGYLSLIGLQLLHPKSKLLLIYNTTAKVLLNLAITHEYRLLTYEYLYLFAADDYLGYEQVFAAIASSMGKSPVFSRMQKTPDWERLLNTLLITSEGKTKKEKELAVCRVIYLVDLDRWSIQPASQVALGDSGWATGKGVALKKLKEGKVEGMTEQDVRIAATVQRDNSFNYSTETYSFEENVWQELAGHPYLFLMSDPAVPVEVVKAAPELFVNKTDKGYIFSTNIHENTNGLLLVKETDTRAKVIKLTARQRTLLQTIRQIPVVPVTGKDKLLEVLRNIGAHITVHSDLGGSSGSIKMLEADARICIKLLPLGDTLKAELFVRPFSSVPPYCKPGIGARNIIGTVNGVRYQATRDLEKETANAHQLIAYIQEQVVQEVREDHLIFEDPLDCLHLLEVIKRYPELVVAEWPEGERFKIRQQAGFEHLHISLKANDYWFTCEGTLQVDEVTVLSIKELLDVISTSSSRFVPLGNGDYLALSGELRRRLQELASIAVTTHNGIKIHQFAAPLAEELLAQAGSMTTDKTWQSFRQKWEAAQELSPKVPATLQTTLRPYQEEGFRWMVHLAGWGAGACLADDMGLGKTIQAIAILLHRASEGPALVVCPASLVPNWTSELTRFAPSLQVVLLNGAHRAKTLQAAAAFDVVITTYGMLQSEESNFAAVKWATIVLDEAHTIKNYQTKTSKAVMALKGGFKLILTGTPIQNHLGEIWNLFHFINPGLLGTIQHFNKQFTDPLRRYPDSTVKLHLKKLIAPFILRRTKTVVADELPAKTEIVKLVALSPDEAAFYEAMRRKALEVMQAPDADQMYHHKHVKALAEIGKLRMAACHPQLIDAGTDIASSKETVLLEIVAELIANHHCALVFSQFVRHLSLIKAALDRQGISYLYLDGATPIAQRDALVRQFQAGEAPLFLISLKAGGLGLNLTAADYVIHLDPWWNPAVEDQAADRAYRLGQTRPVTVYRLIAKHTIEEKIIALHHTKRDLAGHLLEGTDQAARLSARELMELIQDE</sequence>
<dbReference type="EMBL" id="JBEXAC010000001">
    <property type="protein sequence ID" value="MET6996300.1"/>
    <property type="molecule type" value="Genomic_DNA"/>
</dbReference>
<dbReference type="PROSITE" id="PS51194">
    <property type="entry name" value="HELICASE_CTER"/>
    <property type="match status" value="1"/>
</dbReference>
<dbReference type="Pfam" id="PF00271">
    <property type="entry name" value="Helicase_C"/>
    <property type="match status" value="1"/>
</dbReference>
<keyword evidence="5" id="KW-1185">Reference proteome</keyword>
<dbReference type="Pfam" id="PF00176">
    <property type="entry name" value="SNF2-rel_dom"/>
    <property type="match status" value="1"/>
</dbReference>
<reference evidence="4 5" key="1">
    <citation type="submission" date="2024-06" db="EMBL/GenBank/DDBJ databases">
        <title>Chitinophaga defluvii sp. nov., isolated from municipal sewage.</title>
        <authorList>
            <person name="Zhang L."/>
        </authorList>
    </citation>
    <scope>NUCLEOTIDE SEQUENCE [LARGE SCALE GENOMIC DNA]</scope>
    <source>
        <strain evidence="4 5">H8</strain>
    </source>
</reference>
<feature type="domain" description="Helicase ATP-binding" evidence="2">
    <location>
        <begin position="912"/>
        <end position="1068"/>
    </location>
</feature>
<evidence type="ECO:0000256" key="1">
    <source>
        <dbReference type="ARBA" id="ARBA00022801"/>
    </source>
</evidence>
<dbReference type="InterPro" id="IPR027417">
    <property type="entry name" value="P-loop_NTPase"/>
</dbReference>
<dbReference type="InterPro" id="IPR001650">
    <property type="entry name" value="Helicase_C-like"/>
</dbReference>
<dbReference type="InterPro" id="IPR000330">
    <property type="entry name" value="SNF2_N"/>
</dbReference>
<dbReference type="SMART" id="SM00487">
    <property type="entry name" value="DEXDc"/>
    <property type="match status" value="1"/>
</dbReference>
<dbReference type="PROSITE" id="PS51192">
    <property type="entry name" value="HELICASE_ATP_BIND_1"/>
    <property type="match status" value="1"/>
</dbReference>
<comment type="caution">
    <text evidence="4">The sequence shown here is derived from an EMBL/GenBank/DDBJ whole genome shotgun (WGS) entry which is preliminary data.</text>
</comment>
<evidence type="ECO:0000313" key="4">
    <source>
        <dbReference type="EMBL" id="MET6996300.1"/>
    </source>
</evidence>
<feature type="domain" description="Helicase C-terminal" evidence="3">
    <location>
        <begin position="1189"/>
        <end position="1351"/>
    </location>
</feature>
<dbReference type="GO" id="GO:0004386">
    <property type="term" value="F:helicase activity"/>
    <property type="evidence" value="ECO:0007669"/>
    <property type="project" value="UniProtKB-KW"/>
</dbReference>
<proteinExistence type="predicted"/>
<evidence type="ECO:0000259" key="3">
    <source>
        <dbReference type="PROSITE" id="PS51194"/>
    </source>
</evidence>
<dbReference type="Proteomes" id="UP001549749">
    <property type="component" value="Unassembled WGS sequence"/>
</dbReference>
<dbReference type="CDD" id="cd18793">
    <property type="entry name" value="SF2_C_SNF"/>
    <property type="match status" value="1"/>
</dbReference>
<accession>A0ABV2SZT7</accession>
<gene>
    <name evidence="4" type="ORF">ABR189_02930</name>
</gene>
<evidence type="ECO:0000259" key="2">
    <source>
        <dbReference type="PROSITE" id="PS51192"/>
    </source>
</evidence>
<dbReference type="Gene3D" id="3.40.50.300">
    <property type="entry name" value="P-loop containing nucleotide triphosphate hydrolases"/>
    <property type="match status" value="1"/>
</dbReference>
<dbReference type="InterPro" id="IPR049730">
    <property type="entry name" value="SNF2/RAD54-like_C"/>
</dbReference>
<dbReference type="Gene3D" id="3.40.50.10810">
    <property type="entry name" value="Tandem AAA-ATPase domain"/>
    <property type="match status" value="1"/>
</dbReference>